<evidence type="ECO:0000256" key="2">
    <source>
        <dbReference type="ARBA" id="ARBA00022730"/>
    </source>
</evidence>
<dbReference type="InterPro" id="IPR038237">
    <property type="entry name" value="Ribosomal_eS4_central_sf"/>
</dbReference>
<dbReference type="GO" id="GO:0019843">
    <property type="term" value="F:rRNA binding"/>
    <property type="evidence" value="ECO:0007669"/>
    <property type="project" value="UniProtKB-KW"/>
</dbReference>
<evidence type="ECO:0000256" key="1">
    <source>
        <dbReference type="ARBA" id="ARBA00007500"/>
    </source>
</evidence>
<evidence type="ECO:0000256" key="5">
    <source>
        <dbReference type="ARBA" id="ARBA00023274"/>
    </source>
</evidence>
<dbReference type="Gene3D" id="2.30.30.30">
    <property type="match status" value="1"/>
</dbReference>
<protein>
    <submittedName>
        <fullName evidence="7">40S ribosomal protein S4</fullName>
    </submittedName>
</protein>
<feature type="domain" description="Small ribosomal subunit protein eS4 central region" evidence="6">
    <location>
        <begin position="2"/>
        <end position="36"/>
    </location>
</feature>
<evidence type="ECO:0000313" key="7">
    <source>
        <dbReference type="EMBL" id="KAG8520312.1"/>
    </source>
</evidence>
<dbReference type="InterPro" id="IPR014722">
    <property type="entry name" value="Rib_uL2_dom2"/>
</dbReference>
<evidence type="ECO:0000256" key="3">
    <source>
        <dbReference type="ARBA" id="ARBA00022884"/>
    </source>
</evidence>
<dbReference type="GO" id="GO:0006412">
    <property type="term" value="P:translation"/>
    <property type="evidence" value="ECO:0007669"/>
    <property type="project" value="InterPro"/>
</dbReference>
<dbReference type="Pfam" id="PF00900">
    <property type="entry name" value="Ribosomal_S4e"/>
    <property type="match status" value="1"/>
</dbReference>
<feature type="non-terminal residue" evidence="7">
    <location>
        <position position="76"/>
    </location>
</feature>
<keyword evidence="2" id="KW-0699">rRNA-binding</keyword>
<dbReference type="GO" id="GO:0003735">
    <property type="term" value="F:structural constituent of ribosome"/>
    <property type="evidence" value="ECO:0007669"/>
    <property type="project" value="InterPro"/>
</dbReference>
<evidence type="ECO:0000313" key="8">
    <source>
        <dbReference type="Proteomes" id="UP000700334"/>
    </source>
</evidence>
<dbReference type="Gene3D" id="2.40.50.740">
    <property type="match status" value="1"/>
</dbReference>
<keyword evidence="5" id="KW-0687">Ribonucleoprotein</keyword>
<sequence length="76" mass="8352">TKLCKMRNIFVGSKEIPHLVSHYTHIICNPDPLIKPILVTGGTNLGNFDVNTCRKSDTGSFDIVHVKNVNGNSFAI</sequence>
<reference evidence="7" key="1">
    <citation type="journal article" date="2021" name="Evol. Appl.">
        <title>The genome of the Pyrenean desman and the effects of bottlenecks and inbreeding on the genomic landscape of an endangered species.</title>
        <authorList>
            <person name="Escoda L."/>
            <person name="Castresana J."/>
        </authorList>
    </citation>
    <scope>NUCLEOTIDE SEQUENCE</scope>
    <source>
        <strain evidence="7">IBE-C5619</strain>
    </source>
</reference>
<name>A0A8J6DSJ1_GALPY</name>
<keyword evidence="8" id="KW-1185">Reference proteome</keyword>
<dbReference type="GO" id="GO:0022627">
    <property type="term" value="C:cytosolic small ribosomal subunit"/>
    <property type="evidence" value="ECO:0007669"/>
    <property type="project" value="TreeGrafter"/>
</dbReference>
<gene>
    <name evidence="7" type="ORF">J0S82_009063</name>
</gene>
<accession>A0A8J6DSJ1</accession>
<dbReference type="InterPro" id="IPR013845">
    <property type="entry name" value="Ribosomal_eS4_central_region"/>
</dbReference>
<dbReference type="PANTHER" id="PTHR11581:SF35">
    <property type="entry name" value="SMALL RIBOSOMAL SUBUNIT PROTEIN ES4, X ISOFORM"/>
    <property type="match status" value="1"/>
</dbReference>
<dbReference type="InterPro" id="IPR000876">
    <property type="entry name" value="Ribosomal_eS4"/>
</dbReference>
<evidence type="ECO:0000259" key="6">
    <source>
        <dbReference type="Pfam" id="PF00900"/>
    </source>
</evidence>
<dbReference type="AlphaFoldDB" id="A0A8J6DSJ1"/>
<dbReference type="PANTHER" id="PTHR11581">
    <property type="entry name" value="30S/40S RIBOSOMAL PROTEIN S4"/>
    <property type="match status" value="1"/>
</dbReference>
<keyword evidence="4 7" id="KW-0689">Ribosomal protein</keyword>
<keyword evidence="3" id="KW-0694">RNA-binding</keyword>
<organism evidence="7 8">
    <name type="scientific">Galemys pyrenaicus</name>
    <name type="common">Iberian desman</name>
    <name type="synonym">Pyrenean desman</name>
    <dbReference type="NCBI Taxonomy" id="202257"/>
    <lineage>
        <taxon>Eukaryota</taxon>
        <taxon>Metazoa</taxon>
        <taxon>Chordata</taxon>
        <taxon>Craniata</taxon>
        <taxon>Vertebrata</taxon>
        <taxon>Euteleostomi</taxon>
        <taxon>Mammalia</taxon>
        <taxon>Eutheria</taxon>
        <taxon>Laurasiatheria</taxon>
        <taxon>Eulipotyphla</taxon>
        <taxon>Talpidae</taxon>
        <taxon>Galemys</taxon>
    </lineage>
</organism>
<dbReference type="EMBL" id="JAGFMF010011574">
    <property type="protein sequence ID" value="KAG8520312.1"/>
    <property type="molecule type" value="Genomic_DNA"/>
</dbReference>
<comment type="similarity">
    <text evidence="1">Belongs to the eukaryotic ribosomal protein eS4 family.</text>
</comment>
<comment type="caution">
    <text evidence="7">The sequence shown here is derived from an EMBL/GenBank/DDBJ whole genome shotgun (WGS) entry which is preliminary data.</text>
</comment>
<evidence type="ECO:0000256" key="4">
    <source>
        <dbReference type="ARBA" id="ARBA00022980"/>
    </source>
</evidence>
<proteinExistence type="inferred from homology"/>
<dbReference type="Proteomes" id="UP000700334">
    <property type="component" value="Unassembled WGS sequence"/>
</dbReference>